<keyword evidence="6" id="KW-0812">Transmembrane</keyword>
<sequence length="101" mass="11167">MVINTRTRTTFIFIIGFWMLDLANNTVQGPARALLADLAGPDHRNSANVIFCSWMAIGNILGFLSGSSGNWHRWFPFLKSIAWCEACGNLKASFLVAVVSF</sequence>
<dbReference type="InterPro" id="IPR036259">
    <property type="entry name" value="MFS_trans_sf"/>
</dbReference>
<evidence type="ECO:0000256" key="5">
    <source>
        <dbReference type="ARBA" id="ARBA00022597"/>
    </source>
</evidence>
<organism evidence="11 12">
    <name type="scientific">Lactuca sativa</name>
    <name type="common">Garden lettuce</name>
    <dbReference type="NCBI Taxonomy" id="4236"/>
    <lineage>
        <taxon>Eukaryota</taxon>
        <taxon>Viridiplantae</taxon>
        <taxon>Streptophyta</taxon>
        <taxon>Embryophyta</taxon>
        <taxon>Tracheophyta</taxon>
        <taxon>Spermatophyta</taxon>
        <taxon>Magnoliopsida</taxon>
        <taxon>eudicotyledons</taxon>
        <taxon>Gunneridae</taxon>
        <taxon>Pentapetalae</taxon>
        <taxon>asterids</taxon>
        <taxon>campanulids</taxon>
        <taxon>Asterales</taxon>
        <taxon>Asteraceae</taxon>
        <taxon>Cichorioideae</taxon>
        <taxon>Cichorieae</taxon>
        <taxon>Lactucinae</taxon>
        <taxon>Lactuca</taxon>
    </lineage>
</organism>
<comment type="similarity">
    <text evidence="3">Belongs to the glycoside-pentoside-hexuronide (GPH) cation symporter transporter (TC 2.A.2.4) family.</text>
</comment>
<dbReference type="PANTHER" id="PTHR19432">
    <property type="entry name" value="SUGAR TRANSPORTER"/>
    <property type="match status" value="1"/>
</dbReference>
<evidence type="ECO:0000256" key="8">
    <source>
        <dbReference type="ARBA" id="ARBA00022989"/>
    </source>
</evidence>
<keyword evidence="8" id="KW-1133">Transmembrane helix</keyword>
<protein>
    <recommendedName>
        <fullName evidence="13">Major facilitator superfamily (MFS) profile domain-containing protein</fullName>
    </recommendedName>
</protein>
<keyword evidence="12" id="KW-1185">Reference proteome</keyword>
<keyword evidence="7" id="KW-0769">Symport</keyword>
<keyword evidence="5" id="KW-0762">Sugar transport</keyword>
<gene>
    <name evidence="11" type="ORF">LSAT_V11C100044530</name>
</gene>
<comment type="subcellular location">
    <subcellularLocation>
        <location evidence="1">Membrane</location>
        <topology evidence="1">Multi-pass membrane protein</topology>
    </subcellularLocation>
</comment>
<evidence type="ECO:0000313" key="11">
    <source>
        <dbReference type="EMBL" id="KAJ0226162.1"/>
    </source>
</evidence>
<evidence type="ECO:0000256" key="1">
    <source>
        <dbReference type="ARBA" id="ARBA00004141"/>
    </source>
</evidence>
<evidence type="ECO:0000256" key="4">
    <source>
        <dbReference type="ARBA" id="ARBA00022448"/>
    </source>
</evidence>
<name>A0A9R1WG88_LACSA</name>
<evidence type="ECO:0000256" key="10">
    <source>
        <dbReference type="ARBA" id="ARBA00044504"/>
    </source>
</evidence>
<dbReference type="EMBL" id="NBSK02000001">
    <property type="protein sequence ID" value="KAJ0226162.1"/>
    <property type="molecule type" value="Genomic_DNA"/>
</dbReference>
<evidence type="ECO:0000256" key="9">
    <source>
        <dbReference type="ARBA" id="ARBA00023136"/>
    </source>
</evidence>
<dbReference type="PANTHER" id="PTHR19432:SF35">
    <property type="entry name" value="SOLUTE CARRIER FAMILY 45 MEMBER 3 ISOFORM X1"/>
    <property type="match status" value="1"/>
</dbReference>
<reference evidence="11 12" key="1">
    <citation type="journal article" date="2017" name="Nat. Commun.">
        <title>Genome assembly with in vitro proximity ligation data and whole-genome triplication in lettuce.</title>
        <authorList>
            <person name="Reyes-Chin-Wo S."/>
            <person name="Wang Z."/>
            <person name="Yang X."/>
            <person name="Kozik A."/>
            <person name="Arikit S."/>
            <person name="Song C."/>
            <person name="Xia L."/>
            <person name="Froenicke L."/>
            <person name="Lavelle D.O."/>
            <person name="Truco M.J."/>
            <person name="Xia R."/>
            <person name="Zhu S."/>
            <person name="Xu C."/>
            <person name="Xu H."/>
            <person name="Xu X."/>
            <person name="Cox K."/>
            <person name="Korf I."/>
            <person name="Meyers B.C."/>
            <person name="Michelmore R.W."/>
        </authorList>
    </citation>
    <scope>NUCLEOTIDE SEQUENCE [LARGE SCALE GENOMIC DNA]</scope>
    <source>
        <strain evidence="12">cv. Salinas</strain>
        <tissue evidence="11">Seedlings</tissue>
    </source>
</reference>
<evidence type="ECO:0000256" key="6">
    <source>
        <dbReference type="ARBA" id="ARBA00022692"/>
    </source>
</evidence>
<dbReference type="GO" id="GO:0016020">
    <property type="term" value="C:membrane"/>
    <property type="evidence" value="ECO:0007669"/>
    <property type="project" value="UniProtKB-SubCell"/>
</dbReference>
<dbReference type="GO" id="GO:0015293">
    <property type="term" value="F:symporter activity"/>
    <property type="evidence" value="ECO:0007669"/>
    <property type="project" value="UniProtKB-KW"/>
</dbReference>
<keyword evidence="4" id="KW-0813">Transport</keyword>
<evidence type="ECO:0000256" key="7">
    <source>
        <dbReference type="ARBA" id="ARBA00022847"/>
    </source>
</evidence>
<dbReference type="AlphaFoldDB" id="A0A9R1WG88"/>
<dbReference type="SUPFAM" id="SSF103473">
    <property type="entry name" value="MFS general substrate transporter"/>
    <property type="match status" value="1"/>
</dbReference>
<keyword evidence="9" id="KW-0472">Membrane</keyword>
<evidence type="ECO:0000256" key="2">
    <source>
        <dbReference type="ARBA" id="ARBA00004914"/>
    </source>
</evidence>
<comment type="caution">
    <text evidence="11">The sequence shown here is derived from an EMBL/GenBank/DDBJ whole genome shotgun (WGS) entry which is preliminary data.</text>
</comment>
<evidence type="ECO:0008006" key="13">
    <source>
        <dbReference type="Google" id="ProtNLM"/>
    </source>
</evidence>
<evidence type="ECO:0000256" key="3">
    <source>
        <dbReference type="ARBA" id="ARBA00007134"/>
    </source>
</evidence>
<proteinExistence type="inferred from homology"/>
<dbReference type="Proteomes" id="UP000235145">
    <property type="component" value="Unassembled WGS sequence"/>
</dbReference>
<comment type="similarity">
    <text evidence="10">Belongs to the major facilitator superfamily. Phosphate:H(+) symporter (TC 2.A.1.9) family.</text>
</comment>
<evidence type="ECO:0000313" key="12">
    <source>
        <dbReference type="Proteomes" id="UP000235145"/>
    </source>
</evidence>
<comment type="pathway">
    <text evidence="2">Glycan biosynthesis; sucrose metabolism.</text>
</comment>
<accession>A0A9R1WG88</accession>